<dbReference type="OrthoDB" id="9779730at2"/>
<accession>A0A4S3LY92</accession>
<dbReference type="PANTHER" id="PTHR43085:SF57">
    <property type="entry name" value="CARBOHYDRATE KINASE PFKB DOMAIN-CONTAINING PROTEIN"/>
    <property type="match status" value="1"/>
</dbReference>
<protein>
    <submittedName>
        <fullName evidence="5">Carbohydrate kinase family protein</fullName>
    </submittedName>
</protein>
<dbReference type="InterPro" id="IPR050306">
    <property type="entry name" value="PfkB_Carbo_kinase"/>
</dbReference>
<sequence length="327" mass="37140">MKQKLRIAVLGPIPRDTIKTHRGEVIKKYGCVTHPAIALANLLENEGEVIPVSHVHQEDLEPIKNLFSPYSNISTEGIYTDKNMGTVINLEFLDQNNRQETQSSRMAPISPEDVAPFLDVDAFVLVPITDFEIPLETLKYIRENSDARVIFDAHGPTSWVTEEGKRLRRIWKEKYDWFPWMDVLKMNLEESQFSWFENENILTDYNEELTEHLDDFAYDTLKAGVKLLYVTLDSRGCATYRMHGTTMIKEWVSSVKVNEVIDTTGCGDSFAGGLAYGLVTSNDPANAARFGNVLGALRTQGRGFDVFKKKEETLDILRNNYGSTVFE</sequence>
<proteinExistence type="inferred from homology"/>
<keyword evidence="2" id="KW-0808">Transferase</keyword>
<dbReference type="Proteomes" id="UP000305939">
    <property type="component" value="Unassembled WGS sequence"/>
</dbReference>
<dbReference type="GO" id="GO:0016301">
    <property type="term" value="F:kinase activity"/>
    <property type="evidence" value="ECO:0007669"/>
    <property type="project" value="UniProtKB-KW"/>
</dbReference>
<evidence type="ECO:0000256" key="3">
    <source>
        <dbReference type="ARBA" id="ARBA00022777"/>
    </source>
</evidence>
<name>A0A4S3LY92_9FLAO</name>
<dbReference type="AlphaFoldDB" id="A0A4S3LY92"/>
<gene>
    <name evidence="5" type="ORF">E7Z59_12200</name>
</gene>
<dbReference type="PANTHER" id="PTHR43085">
    <property type="entry name" value="HEXOKINASE FAMILY MEMBER"/>
    <property type="match status" value="1"/>
</dbReference>
<evidence type="ECO:0000256" key="2">
    <source>
        <dbReference type="ARBA" id="ARBA00022679"/>
    </source>
</evidence>
<feature type="domain" description="Carbohydrate kinase PfkB" evidence="4">
    <location>
        <begin position="175"/>
        <end position="303"/>
    </location>
</feature>
<organism evidence="5 6">
    <name type="scientific">Robertkochia marina</name>
    <dbReference type="NCBI Taxonomy" id="1227945"/>
    <lineage>
        <taxon>Bacteria</taxon>
        <taxon>Pseudomonadati</taxon>
        <taxon>Bacteroidota</taxon>
        <taxon>Flavobacteriia</taxon>
        <taxon>Flavobacteriales</taxon>
        <taxon>Flavobacteriaceae</taxon>
        <taxon>Robertkochia</taxon>
    </lineage>
</organism>
<evidence type="ECO:0000313" key="5">
    <source>
        <dbReference type="EMBL" id="THD66549.1"/>
    </source>
</evidence>
<keyword evidence="3 5" id="KW-0418">Kinase</keyword>
<dbReference type="InterPro" id="IPR011611">
    <property type="entry name" value="PfkB_dom"/>
</dbReference>
<evidence type="ECO:0000256" key="1">
    <source>
        <dbReference type="ARBA" id="ARBA00010688"/>
    </source>
</evidence>
<dbReference type="EMBL" id="SSMC01000003">
    <property type="protein sequence ID" value="THD66549.1"/>
    <property type="molecule type" value="Genomic_DNA"/>
</dbReference>
<dbReference type="Gene3D" id="3.40.1190.20">
    <property type="match status" value="1"/>
</dbReference>
<evidence type="ECO:0000313" key="6">
    <source>
        <dbReference type="Proteomes" id="UP000305939"/>
    </source>
</evidence>
<reference evidence="5 6" key="1">
    <citation type="submission" date="2019-04" db="EMBL/GenBank/DDBJ databases">
        <title>Draft genome sequence of Robertkochia marina CC-AMO-30D.</title>
        <authorList>
            <person name="Hameed A."/>
            <person name="Lin S.-Y."/>
            <person name="Shahina M."/>
            <person name="Lai W.-A."/>
            <person name="Young C.-C."/>
        </authorList>
    </citation>
    <scope>NUCLEOTIDE SEQUENCE [LARGE SCALE GENOMIC DNA]</scope>
    <source>
        <strain evidence="5 6">CC-AMO-30D</strain>
    </source>
</reference>
<dbReference type="InterPro" id="IPR029056">
    <property type="entry name" value="Ribokinase-like"/>
</dbReference>
<dbReference type="RefSeq" id="WP_136336621.1">
    <property type="nucleotide sequence ID" value="NZ_QXMP01000003.1"/>
</dbReference>
<comment type="similarity">
    <text evidence="1">Belongs to the carbohydrate kinase PfkB family.</text>
</comment>
<dbReference type="SUPFAM" id="SSF53613">
    <property type="entry name" value="Ribokinase-like"/>
    <property type="match status" value="1"/>
</dbReference>
<dbReference type="Pfam" id="PF00294">
    <property type="entry name" value="PfkB"/>
    <property type="match status" value="1"/>
</dbReference>
<comment type="caution">
    <text evidence="5">The sequence shown here is derived from an EMBL/GenBank/DDBJ whole genome shotgun (WGS) entry which is preliminary data.</text>
</comment>
<keyword evidence="6" id="KW-1185">Reference proteome</keyword>
<evidence type="ECO:0000259" key="4">
    <source>
        <dbReference type="Pfam" id="PF00294"/>
    </source>
</evidence>